<accession>A0A6P4AYL1</accession>
<gene>
    <name evidence="16" type="primary">LOC107435757</name>
</gene>
<dbReference type="EC" id="3.1.3.16" evidence="4"/>
<dbReference type="CDD" id="cd00143">
    <property type="entry name" value="PP2Cc"/>
    <property type="match status" value="1"/>
</dbReference>
<evidence type="ECO:0000256" key="1">
    <source>
        <dbReference type="ARBA" id="ARBA00001936"/>
    </source>
</evidence>
<evidence type="ECO:0000256" key="3">
    <source>
        <dbReference type="ARBA" id="ARBA00006702"/>
    </source>
</evidence>
<evidence type="ECO:0000256" key="11">
    <source>
        <dbReference type="ARBA" id="ARBA00047761"/>
    </source>
</evidence>
<reference evidence="15" key="1">
    <citation type="submission" date="2025-05" db="UniProtKB">
        <authorList>
            <consortium name="RefSeq"/>
        </authorList>
    </citation>
    <scope>NUCLEOTIDE SEQUENCE [LARGE SCALE GENOMIC DNA]</scope>
</reference>
<comment type="catalytic activity">
    <reaction evidence="12">
        <text>O-phospho-L-threonyl-[protein] + H2O = L-threonyl-[protein] + phosphate</text>
        <dbReference type="Rhea" id="RHEA:47004"/>
        <dbReference type="Rhea" id="RHEA-COMP:11060"/>
        <dbReference type="Rhea" id="RHEA-COMP:11605"/>
        <dbReference type="ChEBI" id="CHEBI:15377"/>
        <dbReference type="ChEBI" id="CHEBI:30013"/>
        <dbReference type="ChEBI" id="CHEBI:43474"/>
        <dbReference type="ChEBI" id="CHEBI:61977"/>
        <dbReference type="EC" id="3.1.3.16"/>
    </reaction>
</comment>
<dbReference type="InterPro" id="IPR000222">
    <property type="entry name" value="PP2C_BS"/>
</dbReference>
<dbReference type="SMART" id="SM00332">
    <property type="entry name" value="PP2Cc"/>
    <property type="match status" value="1"/>
</dbReference>
<comment type="cofactor">
    <cofactor evidence="1">
        <name>Mn(2+)</name>
        <dbReference type="ChEBI" id="CHEBI:29035"/>
    </cofactor>
</comment>
<evidence type="ECO:0000256" key="5">
    <source>
        <dbReference type="ARBA" id="ARBA00022682"/>
    </source>
</evidence>
<evidence type="ECO:0000313" key="15">
    <source>
        <dbReference type="Proteomes" id="UP001652623"/>
    </source>
</evidence>
<dbReference type="KEGG" id="zju:107435757"/>
<name>A0A6P4AYL1_ZIZJJ</name>
<evidence type="ECO:0000256" key="4">
    <source>
        <dbReference type="ARBA" id="ARBA00013081"/>
    </source>
</evidence>
<evidence type="ECO:0000256" key="8">
    <source>
        <dbReference type="ARBA" id="ARBA00022842"/>
    </source>
</evidence>
<evidence type="ECO:0000256" key="9">
    <source>
        <dbReference type="ARBA" id="ARBA00022912"/>
    </source>
</evidence>
<organism evidence="15 16">
    <name type="scientific">Ziziphus jujuba</name>
    <name type="common">Chinese jujube</name>
    <name type="synonym">Ziziphus sativa</name>
    <dbReference type="NCBI Taxonomy" id="326968"/>
    <lineage>
        <taxon>Eukaryota</taxon>
        <taxon>Viridiplantae</taxon>
        <taxon>Streptophyta</taxon>
        <taxon>Embryophyta</taxon>
        <taxon>Tracheophyta</taxon>
        <taxon>Spermatophyta</taxon>
        <taxon>Magnoliopsida</taxon>
        <taxon>eudicotyledons</taxon>
        <taxon>Gunneridae</taxon>
        <taxon>Pentapetalae</taxon>
        <taxon>rosids</taxon>
        <taxon>fabids</taxon>
        <taxon>Rosales</taxon>
        <taxon>Rhamnaceae</taxon>
        <taxon>Paliureae</taxon>
        <taxon>Ziziphus</taxon>
    </lineage>
</organism>
<evidence type="ECO:0000256" key="2">
    <source>
        <dbReference type="ARBA" id="ARBA00001946"/>
    </source>
</evidence>
<dbReference type="Proteomes" id="UP001652623">
    <property type="component" value="Chromosome 1"/>
</dbReference>
<dbReference type="Gene3D" id="3.60.40.10">
    <property type="entry name" value="PPM-type phosphatase domain"/>
    <property type="match status" value="1"/>
</dbReference>
<feature type="domain" description="PPM-type phosphatase" evidence="14">
    <location>
        <begin position="218"/>
        <end position="535"/>
    </location>
</feature>
<comment type="catalytic activity">
    <reaction evidence="11">
        <text>O-phospho-L-seryl-[protein] + H2O = L-seryl-[protein] + phosphate</text>
        <dbReference type="Rhea" id="RHEA:20629"/>
        <dbReference type="Rhea" id="RHEA-COMP:9863"/>
        <dbReference type="Rhea" id="RHEA-COMP:11604"/>
        <dbReference type="ChEBI" id="CHEBI:15377"/>
        <dbReference type="ChEBI" id="CHEBI:29999"/>
        <dbReference type="ChEBI" id="CHEBI:43474"/>
        <dbReference type="ChEBI" id="CHEBI:83421"/>
        <dbReference type="EC" id="3.1.3.16"/>
    </reaction>
</comment>
<dbReference type="PROSITE" id="PS51746">
    <property type="entry name" value="PPM_2"/>
    <property type="match status" value="1"/>
</dbReference>
<evidence type="ECO:0000256" key="13">
    <source>
        <dbReference type="RuleBase" id="RU003465"/>
    </source>
</evidence>
<keyword evidence="10" id="KW-0464">Manganese</keyword>
<keyword evidence="6" id="KW-0479">Metal-binding</keyword>
<evidence type="ECO:0000259" key="14">
    <source>
        <dbReference type="PROSITE" id="PS51746"/>
    </source>
</evidence>
<evidence type="ECO:0000313" key="16">
    <source>
        <dbReference type="RefSeq" id="XP_015902872.1"/>
    </source>
</evidence>
<keyword evidence="7 13" id="KW-0378">Hydrolase</keyword>
<keyword evidence="5" id="KW-0938">Abscisic acid signaling pathway</keyword>
<reference evidence="16" key="2">
    <citation type="submission" date="2025-08" db="UniProtKB">
        <authorList>
            <consortium name="RefSeq"/>
        </authorList>
    </citation>
    <scope>IDENTIFICATION</scope>
    <source>
        <tissue evidence="16">Seedling</tissue>
    </source>
</reference>
<evidence type="ECO:0000256" key="7">
    <source>
        <dbReference type="ARBA" id="ARBA00022801"/>
    </source>
</evidence>
<dbReference type="FunCoup" id="A0A6P4AYL1">
    <property type="interactions" value="462"/>
</dbReference>
<dbReference type="FunFam" id="3.60.40.10:FF:000025">
    <property type="entry name" value="Protein phosphatase 2C 16"/>
    <property type="match status" value="1"/>
</dbReference>
<dbReference type="Pfam" id="PF00481">
    <property type="entry name" value="PP2C"/>
    <property type="match status" value="1"/>
</dbReference>
<evidence type="ECO:0000256" key="10">
    <source>
        <dbReference type="ARBA" id="ARBA00023211"/>
    </source>
</evidence>
<dbReference type="GO" id="GO:0004722">
    <property type="term" value="F:protein serine/threonine phosphatase activity"/>
    <property type="evidence" value="ECO:0007669"/>
    <property type="project" value="UniProtKB-EC"/>
</dbReference>
<dbReference type="InParanoid" id="A0A6P4AYL1"/>
<protein>
    <recommendedName>
        <fullName evidence="4">protein-serine/threonine phosphatase</fullName>
        <ecNumber evidence="4">3.1.3.16</ecNumber>
    </recommendedName>
</protein>
<evidence type="ECO:0000256" key="6">
    <source>
        <dbReference type="ARBA" id="ARBA00022723"/>
    </source>
</evidence>
<comment type="similarity">
    <text evidence="3 13">Belongs to the PP2C family.</text>
</comment>
<dbReference type="InterPro" id="IPR036457">
    <property type="entry name" value="PPM-type-like_dom_sf"/>
</dbReference>
<keyword evidence="9 13" id="KW-0904">Protein phosphatase</keyword>
<dbReference type="PROSITE" id="PS01032">
    <property type="entry name" value="PPM_1"/>
    <property type="match status" value="1"/>
</dbReference>
<keyword evidence="15" id="KW-1185">Reference proteome</keyword>
<dbReference type="GO" id="GO:0009738">
    <property type="term" value="P:abscisic acid-activated signaling pathway"/>
    <property type="evidence" value="ECO:0007669"/>
    <property type="project" value="UniProtKB-KW"/>
</dbReference>
<evidence type="ECO:0000256" key="12">
    <source>
        <dbReference type="ARBA" id="ARBA00048336"/>
    </source>
</evidence>
<dbReference type="GO" id="GO:0046872">
    <property type="term" value="F:metal ion binding"/>
    <property type="evidence" value="ECO:0007669"/>
    <property type="project" value="UniProtKB-KW"/>
</dbReference>
<keyword evidence="8" id="KW-0460">Magnesium</keyword>
<sequence>MEEMSPAVAVTLSLGNSVCDKSGIATHVEFARLKLLADTGNLPLDSSKLVSAESISNASSNEAKNAVRIVTISAQEDNSGRPDLFPMLPENGNSCMVGDDGIVHDSEEDEVLSVEADTNRITNEELLALDVESGISLPDVVEIGGVGDGQIVAKAIILVESSIGQVPSGDVIVAAVSPVSEISDKSELVASTVVFQSHREKNVGKVARSVFELDCIPLWGSVSICGRRPEMEDAIATVPRCMKIPIKMLNGNHVIDSISESLTHITSHFYGVYDGHGGSQVANYCRERIHLALSEEIGIIKDDSSDGNVGGNQQVQWQKVFTDCFLKVDDEIGGKVSRGIDKSDGDVSDTFEPVAPETVGSTAVVALVCSSHVIVANCGDSRAVLCRGKEAIALSVDHKPNREDEYARIEASGGKVIQWNGHRVFGVLAMSRSIGDRYLKPWIIPEPEVMFVPRARDDECLILASDGLWDVMTNEEVCEVARKRILLWHKKNGITSPAERGSGVDLAAQSAADYLSMLALQKGSKDNISVIVVDLKAQRKFKSKS</sequence>
<dbReference type="GeneID" id="107435757"/>
<dbReference type="SMR" id="A0A6P4AYL1"/>
<dbReference type="AlphaFoldDB" id="A0A6P4AYL1"/>
<dbReference type="PANTHER" id="PTHR47992">
    <property type="entry name" value="PROTEIN PHOSPHATASE"/>
    <property type="match status" value="1"/>
</dbReference>
<dbReference type="SUPFAM" id="SSF81606">
    <property type="entry name" value="PP2C-like"/>
    <property type="match status" value="1"/>
</dbReference>
<comment type="cofactor">
    <cofactor evidence="2">
        <name>Mg(2+)</name>
        <dbReference type="ChEBI" id="CHEBI:18420"/>
    </cofactor>
</comment>
<dbReference type="InterPro" id="IPR001932">
    <property type="entry name" value="PPM-type_phosphatase-like_dom"/>
</dbReference>
<dbReference type="InterPro" id="IPR015655">
    <property type="entry name" value="PP2C"/>
</dbReference>
<dbReference type="RefSeq" id="XP_015902872.1">
    <property type="nucleotide sequence ID" value="XM_016047386.4"/>
</dbReference>
<proteinExistence type="inferred from homology"/>